<dbReference type="SUPFAM" id="SSF160059">
    <property type="entry name" value="PriA/YqbF domain"/>
    <property type="match status" value="1"/>
</dbReference>
<evidence type="ECO:0008006" key="4">
    <source>
        <dbReference type="Google" id="ProtNLM"/>
    </source>
</evidence>
<proteinExistence type="predicted"/>
<feature type="region of interest" description="Disordered" evidence="1">
    <location>
        <begin position="53"/>
        <end position="74"/>
    </location>
</feature>
<gene>
    <name evidence="2" type="ORF">DFR49_2285</name>
</gene>
<reference evidence="2 3" key="1">
    <citation type="submission" date="2018-08" db="EMBL/GenBank/DDBJ databases">
        <title>Genomic Encyclopedia of Type Strains, Phase IV (KMG-IV): sequencing the most valuable type-strain genomes for metagenomic binning, comparative biology and taxonomic classification.</title>
        <authorList>
            <person name="Goeker M."/>
        </authorList>
    </citation>
    <scope>NUCLEOTIDE SEQUENCE [LARGE SCALE GENOMIC DNA]</scope>
    <source>
        <strain evidence="2 3">DSM 25527</strain>
    </source>
</reference>
<evidence type="ECO:0000313" key="2">
    <source>
        <dbReference type="EMBL" id="RIA44049.1"/>
    </source>
</evidence>
<dbReference type="Proteomes" id="UP000266568">
    <property type="component" value="Unassembled WGS sequence"/>
</dbReference>
<dbReference type="RefSeq" id="WP_119035815.1">
    <property type="nucleotide sequence ID" value="NZ_QXDC01000003.1"/>
</dbReference>
<feature type="region of interest" description="Disordered" evidence="1">
    <location>
        <begin position="1"/>
        <end position="22"/>
    </location>
</feature>
<dbReference type="EMBL" id="QXDC01000003">
    <property type="protein sequence ID" value="RIA44049.1"/>
    <property type="molecule type" value="Genomic_DNA"/>
</dbReference>
<dbReference type="AlphaFoldDB" id="A0A397P7L4"/>
<evidence type="ECO:0000313" key="3">
    <source>
        <dbReference type="Proteomes" id="UP000266568"/>
    </source>
</evidence>
<organism evidence="2 3">
    <name type="scientific">Hephaestia caeni</name>
    <dbReference type="NCBI Taxonomy" id="645617"/>
    <lineage>
        <taxon>Bacteria</taxon>
        <taxon>Pseudomonadati</taxon>
        <taxon>Pseudomonadota</taxon>
        <taxon>Alphaproteobacteria</taxon>
        <taxon>Sphingomonadales</taxon>
        <taxon>Sphingomonadaceae</taxon>
        <taxon>Hephaestia</taxon>
    </lineage>
</organism>
<accession>A0A397P7L4</accession>
<keyword evidence="3" id="KW-1185">Reference proteome</keyword>
<protein>
    <recommendedName>
        <fullName evidence="4">Mu-like prophage FluMu N-terminal domain-containing protein</fullName>
    </recommendedName>
</protein>
<evidence type="ECO:0000256" key="1">
    <source>
        <dbReference type="SAM" id="MobiDB-lite"/>
    </source>
</evidence>
<name>A0A397P7L4_9SPHN</name>
<comment type="caution">
    <text evidence="2">The sequence shown here is derived from an EMBL/GenBank/DDBJ whole genome shotgun (WGS) entry which is preliminary data.</text>
</comment>
<sequence length="193" mass="18626">MTKRKQSSNAGGAAKSGDTGVATSHAALSASVSDTTVVTSGVSIVSQQAGSAAAAALDPADAAEGTASAAGGVPDAAAGNDTGAAAVAPAAAEGTVSAASVGVSAVEPSADTSRTRPPVRAPIDAIFDHDAAASLIVEVTGPRRGRRRAGRSFGAEPVRVSLADLGEEGLRAIDADPELSWAIVGEAGTEPEA</sequence>